<gene>
    <name evidence="1" type="ORF">GIB67_039778</name>
</gene>
<proteinExistence type="predicted"/>
<organism evidence="1 2">
    <name type="scientific">Kingdonia uniflora</name>
    <dbReference type="NCBI Taxonomy" id="39325"/>
    <lineage>
        <taxon>Eukaryota</taxon>
        <taxon>Viridiplantae</taxon>
        <taxon>Streptophyta</taxon>
        <taxon>Embryophyta</taxon>
        <taxon>Tracheophyta</taxon>
        <taxon>Spermatophyta</taxon>
        <taxon>Magnoliopsida</taxon>
        <taxon>Ranunculales</taxon>
        <taxon>Circaeasteraceae</taxon>
        <taxon>Kingdonia</taxon>
    </lineage>
</organism>
<dbReference type="EMBL" id="JACGCM010001289">
    <property type="protein sequence ID" value="KAF6157017.1"/>
    <property type="molecule type" value="Genomic_DNA"/>
</dbReference>
<reference evidence="1 2" key="1">
    <citation type="journal article" date="2020" name="IScience">
        <title>Genome Sequencing of the Endangered Kingdonia uniflora (Circaeasteraceae, Ranunculales) Reveals Potential Mechanisms of Evolutionary Specialization.</title>
        <authorList>
            <person name="Sun Y."/>
            <person name="Deng T."/>
            <person name="Zhang A."/>
            <person name="Moore M.J."/>
            <person name="Landis J.B."/>
            <person name="Lin N."/>
            <person name="Zhang H."/>
            <person name="Zhang X."/>
            <person name="Huang J."/>
            <person name="Zhang X."/>
            <person name="Sun H."/>
            <person name="Wang H."/>
        </authorList>
    </citation>
    <scope>NUCLEOTIDE SEQUENCE [LARGE SCALE GENOMIC DNA]</scope>
    <source>
        <strain evidence="1">TB1705</strain>
        <tissue evidence="1">Leaf</tissue>
    </source>
</reference>
<evidence type="ECO:0000313" key="2">
    <source>
        <dbReference type="Proteomes" id="UP000541444"/>
    </source>
</evidence>
<name>A0A7J7MQB4_9MAGN</name>
<protein>
    <submittedName>
        <fullName evidence="1">Uncharacterized protein</fullName>
    </submittedName>
</protein>
<accession>A0A7J7MQB4</accession>
<comment type="caution">
    <text evidence="1">The sequence shown here is derived from an EMBL/GenBank/DDBJ whole genome shotgun (WGS) entry which is preliminary data.</text>
</comment>
<sequence length="70" mass="7628">MVVLKLFFSLSPLPKSKPNPSQTQIFPSSPNSYQICSLAPDSSSSFAAIFAIILGEKFFISFCPFSFDSA</sequence>
<dbReference type="Proteomes" id="UP000541444">
    <property type="component" value="Unassembled WGS sequence"/>
</dbReference>
<dbReference type="AlphaFoldDB" id="A0A7J7MQB4"/>
<keyword evidence="2" id="KW-1185">Reference proteome</keyword>
<evidence type="ECO:0000313" key="1">
    <source>
        <dbReference type="EMBL" id="KAF6157017.1"/>
    </source>
</evidence>